<evidence type="ECO:0000313" key="1">
    <source>
        <dbReference type="EMBL" id="SHM97615.1"/>
    </source>
</evidence>
<organism evidence="1 2">
    <name type="scientific">Chitinophaga jiangningensis</name>
    <dbReference type="NCBI Taxonomy" id="1419482"/>
    <lineage>
        <taxon>Bacteria</taxon>
        <taxon>Pseudomonadati</taxon>
        <taxon>Bacteroidota</taxon>
        <taxon>Chitinophagia</taxon>
        <taxon>Chitinophagales</taxon>
        <taxon>Chitinophagaceae</taxon>
        <taxon>Chitinophaga</taxon>
    </lineage>
</organism>
<evidence type="ECO:0008006" key="3">
    <source>
        <dbReference type="Google" id="ProtNLM"/>
    </source>
</evidence>
<proteinExistence type="predicted"/>
<keyword evidence="2" id="KW-1185">Reference proteome</keyword>
<dbReference type="RefSeq" id="WP_073087750.1">
    <property type="nucleotide sequence ID" value="NZ_FRBL01000016.1"/>
</dbReference>
<name>A0A1M7N2H6_9BACT</name>
<reference evidence="1 2" key="1">
    <citation type="submission" date="2016-11" db="EMBL/GenBank/DDBJ databases">
        <authorList>
            <person name="Jaros S."/>
            <person name="Januszkiewicz K."/>
            <person name="Wedrychowicz H."/>
        </authorList>
    </citation>
    <scope>NUCLEOTIDE SEQUENCE [LARGE SCALE GENOMIC DNA]</scope>
    <source>
        <strain evidence="1 2">DSM 27406</strain>
    </source>
</reference>
<dbReference type="Proteomes" id="UP000184420">
    <property type="component" value="Unassembled WGS sequence"/>
</dbReference>
<dbReference type="EMBL" id="FRBL01000016">
    <property type="protein sequence ID" value="SHM97615.1"/>
    <property type="molecule type" value="Genomic_DNA"/>
</dbReference>
<evidence type="ECO:0000313" key="2">
    <source>
        <dbReference type="Proteomes" id="UP000184420"/>
    </source>
</evidence>
<sequence length="147" mass="16089">MRTVKAILLLNVLLFTAFGCKKYEKPKPEIITCISFGVSCVAVKYVGKSCQDVIQLVDPRMQAGFKNYTDTISNAFFGEPLNPRAIPHTMGVVGLPDSVKDGNVFYMTLSGIDSSSYHPANCYSNTFIVKYAALSKTPCAPGTEIKY</sequence>
<gene>
    <name evidence="1" type="ORF">SAMN05444266_11624</name>
</gene>
<accession>A0A1M7N2H6</accession>
<protein>
    <recommendedName>
        <fullName evidence="3">Lipoprotein</fullName>
    </recommendedName>
</protein>
<dbReference type="AlphaFoldDB" id="A0A1M7N2H6"/>
<dbReference type="OrthoDB" id="9939589at2"/>
<dbReference type="PROSITE" id="PS51257">
    <property type="entry name" value="PROKAR_LIPOPROTEIN"/>
    <property type="match status" value="1"/>
</dbReference>